<dbReference type="SUPFAM" id="SSF48452">
    <property type="entry name" value="TPR-like"/>
    <property type="match status" value="1"/>
</dbReference>
<evidence type="ECO:0008006" key="7">
    <source>
        <dbReference type="Google" id="ProtNLM"/>
    </source>
</evidence>
<evidence type="ECO:0000256" key="2">
    <source>
        <dbReference type="ARBA" id="ARBA00022803"/>
    </source>
</evidence>
<protein>
    <recommendedName>
        <fullName evidence="7">Peptidylprolyl isomerase</fullName>
    </recommendedName>
</protein>
<keyword evidence="2 3" id="KW-0802">TPR repeat</keyword>
<proteinExistence type="predicted"/>
<evidence type="ECO:0000256" key="4">
    <source>
        <dbReference type="SAM" id="MobiDB-lite"/>
    </source>
</evidence>
<evidence type="ECO:0000313" key="6">
    <source>
        <dbReference type="Proteomes" id="UP001157974"/>
    </source>
</evidence>
<accession>A0AAV8UX25</accession>
<feature type="repeat" description="TPR" evidence="3">
    <location>
        <begin position="100"/>
        <end position="133"/>
    </location>
</feature>
<organism evidence="5 6">
    <name type="scientific">Rhodosorus marinus</name>
    <dbReference type="NCBI Taxonomy" id="101924"/>
    <lineage>
        <taxon>Eukaryota</taxon>
        <taxon>Rhodophyta</taxon>
        <taxon>Stylonematophyceae</taxon>
        <taxon>Stylonematales</taxon>
        <taxon>Stylonemataceae</taxon>
        <taxon>Rhodosorus</taxon>
    </lineage>
</organism>
<keyword evidence="1" id="KW-0677">Repeat</keyword>
<sequence length="260" mass="30154">MMEDSARDPEDHQSVESDEGSEKAEEGIDSPGFTGEFLSIEEKIRLASIEKDKGNALFKAGEIEKAWKQYDVAFVNVFIGKEEWASLSEEQRHVINVFKCPCHLNRGLCRLKLGHYEDALWDFSEAVRIDPENVKGRYRRAVCHLEMVKSEMKKEAEGKFWDIEKQQHLIVEIHDDLVFAIRKNPNDPVMRETLREMHEVEKSLRSSRIKYRREQENTFSGFLRSDTNESPGPVEELVNYDDMPALEKIRISDGKAHLVK</sequence>
<dbReference type="InterPro" id="IPR039663">
    <property type="entry name" value="AIP/AIPL1/TTC9"/>
</dbReference>
<evidence type="ECO:0000256" key="1">
    <source>
        <dbReference type="ARBA" id="ARBA00022737"/>
    </source>
</evidence>
<dbReference type="InterPro" id="IPR011990">
    <property type="entry name" value="TPR-like_helical_dom_sf"/>
</dbReference>
<evidence type="ECO:0000313" key="5">
    <source>
        <dbReference type="EMBL" id="KAJ8906609.1"/>
    </source>
</evidence>
<dbReference type="PANTHER" id="PTHR11242">
    <property type="entry name" value="ARYL HYDROCARBON RECEPTOR INTERACTING PROTEIN RELATED"/>
    <property type="match status" value="1"/>
</dbReference>
<dbReference type="AlphaFoldDB" id="A0AAV8UX25"/>
<dbReference type="InterPro" id="IPR019734">
    <property type="entry name" value="TPR_rpt"/>
</dbReference>
<feature type="compositionally biased region" description="Basic and acidic residues" evidence="4">
    <location>
        <begin position="1"/>
        <end position="26"/>
    </location>
</feature>
<dbReference type="PANTHER" id="PTHR11242:SF0">
    <property type="entry name" value="TPR_REGION DOMAIN-CONTAINING PROTEIN"/>
    <property type="match status" value="1"/>
</dbReference>
<keyword evidence="6" id="KW-1185">Reference proteome</keyword>
<comment type="caution">
    <text evidence="5">The sequence shown here is derived from an EMBL/GenBank/DDBJ whole genome shotgun (WGS) entry which is preliminary data.</text>
</comment>
<dbReference type="PROSITE" id="PS50005">
    <property type="entry name" value="TPR"/>
    <property type="match status" value="1"/>
</dbReference>
<dbReference type="Proteomes" id="UP001157974">
    <property type="component" value="Unassembled WGS sequence"/>
</dbReference>
<dbReference type="EMBL" id="JAMWBK010000003">
    <property type="protein sequence ID" value="KAJ8906609.1"/>
    <property type="molecule type" value="Genomic_DNA"/>
</dbReference>
<dbReference type="Gene3D" id="1.25.40.10">
    <property type="entry name" value="Tetratricopeptide repeat domain"/>
    <property type="match status" value="1"/>
</dbReference>
<feature type="region of interest" description="Disordered" evidence="4">
    <location>
        <begin position="1"/>
        <end position="34"/>
    </location>
</feature>
<gene>
    <name evidence="5" type="ORF">NDN08_003102</name>
</gene>
<name>A0AAV8UX25_9RHOD</name>
<dbReference type="SMART" id="SM00028">
    <property type="entry name" value="TPR"/>
    <property type="match status" value="1"/>
</dbReference>
<evidence type="ECO:0000256" key="3">
    <source>
        <dbReference type="PROSITE-ProRule" id="PRU00339"/>
    </source>
</evidence>
<reference evidence="5 6" key="1">
    <citation type="journal article" date="2023" name="Nat. Commun.">
        <title>Origin of minicircular mitochondrial genomes in red algae.</title>
        <authorList>
            <person name="Lee Y."/>
            <person name="Cho C.H."/>
            <person name="Lee Y.M."/>
            <person name="Park S.I."/>
            <person name="Yang J.H."/>
            <person name="West J.A."/>
            <person name="Bhattacharya D."/>
            <person name="Yoon H.S."/>
        </authorList>
    </citation>
    <scope>NUCLEOTIDE SEQUENCE [LARGE SCALE GENOMIC DNA]</scope>
    <source>
        <strain evidence="5 6">CCMP1338</strain>
        <tissue evidence="5">Whole cell</tissue>
    </source>
</reference>